<evidence type="ECO:0000259" key="2">
    <source>
        <dbReference type="Pfam" id="PF12680"/>
    </source>
</evidence>
<protein>
    <submittedName>
        <fullName evidence="3">Nuclear transport factor 2 family protein</fullName>
    </submittedName>
</protein>
<keyword evidence="4" id="KW-1185">Reference proteome</keyword>
<evidence type="ECO:0000313" key="3">
    <source>
        <dbReference type="EMBL" id="QCI63962.1"/>
    </source>
</evidence>
<feature type="domain" description="SnoaL-like" evidence="2">
    <location>
        <begin position="100"/>
        <end position="202"/>
    </location>
</feature>
<organism evidence="3 4">
    <name type="scientific">Phreatobacter stygius</name>
    <dbReference type="NCBI Taxonomy" id="1940610"/>
    <lineage>
        <taxon>Bacteria</taxon>
        <taxon>Pseudomonadati</taxon>
        <taxon>Pseudomonadota</taxon>
        <taxon>Alphaproteobacteria</taxon>
        <taxon>Hyphomicrobiales</taxon>
        <taxon>Phreatobacteraceae</taxon>
        <taxon>Phreatobacter</taxon>
    </lineage>
</organism>
<dbReference type="KEGG" id="pstg:E8M01_06695"/>
<feature type="compositionally biased region" description="Basic residues" evidence="1">
    <location>
        <begin position="45"/>
        <end position="54"/>
    </location>
</feature>
<dbReference type="Gene3D" id="3.10.450.50">
    <property type="match status" value="1"/>
</dbReference>
<name>A0A4D7B736_9HYPH</name>
<accession>A0A4D7B736</accession>
<dbReference type="InterPro" id="IPR032710">
    <property type="entry name" value="NTF2-like_dom_sf"/>
</dbReference>
<dbReference type="InterPro" id="IPR037401">
    <property type="entry name" value="SnoaL-like"/>
</dbReference>
<dbReference type="SUPFAM" id="SSF54427">
    <property type="entry name" value="NTF2-like"/>
    <property type="match status" value="1"/>
</dbReference>
<evidence type="ECO:0000313" key="4">
    <source>
        <dbReference type="Proteomes" id="UP000298781"/>
    </source>
</evidence>
<feature type="region of interest" description="Disordered" evidence="1">
    <location>
        <begin position="26"/>
        <end position="54"/>
    </location>
</feature>
<dbReference type="Pfam" id="PF12680">
    <property type="entry name" value="SnoaL_2"/>
    <property type="match status" value="1"/>
</dbReference>
<proteinExistence type="predicted"/>
<gene>
    <name evidence="3" type="ORF">E8M01_06695</name>
</gene>
<dbReference type="OrthoDB" id="9800684at2"/>
<evidence type="ECO:0000256" key="1">
    <source>
        <dbReference type="SAM" id="MobiDB-lite"/>
    </source>
</evidence>
<sequence length="212" mass="23331">MTYATSGSTTTRGAFSVCRWRPQRNQAKSAARGGGCRSLADPVRGRRRARRGLPGLRRRWSSAPMHVGRFSGRHCRWRILGAKSGRETLGKTMTLERATAFGSAWNSGDPDLVTSFFTADGVYHASVGPDQLGKTYIGKEEIRRGVKAFFDRFPDGRFENLKVVVAGNIGTFEWDFIASSASGERVSTAGCDLLEFEGDMIAKKNAFRKARA</sequence>
<dbReference type="AlphaFoldDB" id="A0A4D7B736"/>
<dbReference type="Proteomes" id="UP000298781">
    <property type="component" value="Chromosome"/>
</dbReference>
<reference evidence="3 4" key="1">
    <citation type="submission" date="2019-04" db="EMBL/GenBank/DDBJ databases">
        <title>Phreatobacter aquaticus sp. nov.</title>
        <authorList>
            <person name="Choi A."/>
        </authorList>
    </citation>
    <scope>NUCLEOTIDE SEQUENCE [LARGE SCALE GENOMIC DNA]</scope>
    <source>
        <strain evidence="3 4">KCTC 52518</strain>
    </source>
</reference>
<dbReference type="EMBL" id="CP039690">
    <property type="protein sequence ID" value="QCI63962.1"/>
    <property type="molecule type" value="Genomic_DNA"/>
</dbReference>